<name>A0A8S3SJH0_MYTED</name>
<organism evidence="2 3">
    <name type="scientific">Mytilus edulis</name>
    <name type="common">Blue mussel</name>
    <dbReference type="NCBI Taxonomy" id="6550"/>
    <lineage>
        <taxon>Eukaryota</taxon>
        <taxon>Metazoa</taxon>
        <taxon>Spiralia</taxon>
        <taxon>Lophotrochozoa</taxon>
        <taxon>Mollusca</taxon>
        <taxon>Bivalvia</taxon>
        <taxon>Autobranchia</taxon>
        <taxon>Pteriomorphia</taxon>
        <taxon>Mytilida</taxon>
        <taxon>Mytiloidea</taxon>
        <taxon>Mytilidae</taxon>
        <taxon>Mytilinae</taxon>
        <taxon>Mytilus</taxon>
    </lineage>
</organism>
<protein>
    <submittedName>
        <fullName evidence="2">Uncharacterized protein</fullName>
    </submittedName>
</protein>
<gene>
    <name evidence="2" type="ORF">MEDL_33854</name>
</gene>
<feature type="transmembrane region" description="Helical" evidence="1">
    <location>
        <begin position="46"/>
        <end position="67"/>
    </location>
</feature>
<comment type="caution">
    <text evidence="2">The sequence shown here is derived from an EMBL/GenBank/DDBJ whole genome shotgun (WGS) entry which is preliminary data.</text>
</comment>
<dbReference type="Proteomes" id="UP000683360">
    <property type="component" value="Unassembled WGS sequence"/>
</dbReference>
<evidence type="ECO:0000313" key="3">
    <source>
        <dbReference type="Proteomes" id="UP000683360"/>
    </source>
</evidence>
<feature type="transmembrane region" description="Helical" evidence="1">
    <location>
        <begin position="145"/>
        <end position="164"/>
    </location>
</feature>
<dbReference type="OrthoDB" id="10550039at2759"/>
<sequence>METTGRKKRALLIRITLGLFFNITAFITVCVVNREIFIEGKTALGLFIYIVVFTVISYIAIEVAVWINCYADDMEDTDILTSMIYYRLYEIEFDVLVFFYTLVLSDWKLTEFTTATTCLASVDIVINIIMLGKNFYDVKDTECRFCYPLCFVMIPVIPIIHIVMKIRRP</sequence>
<keyword evidence="1" id="KW-1133">Transmembrane helix</keyword>
<accession>A0A8S3SJH0</accession>
<feature type="transmembrane region" description="Helical" evidence="1">
    <location>
        <begin position="113"/>
        <end position="133"/>
    </location>
</feature>
<proteinExistence type="predicted"/>
<evidence type="ECO:0000313" key="2">
    <source>
        <dbReference type="EMBL" id="CAG2220370.1"/>
    </source>
</evidence>
<dbReference type="EMBL" id="CAJPWZ010001658">
    <property type="protein sequence ID" value="CAG2220370.1"/>
    <property type="molecule type" value="Genomic_DNA"/>
</dbReference>
<keyword evidence="1" id="KW-0812">Transmembrane</keyword>
<dbReference type="AlphaFoldDB" id="A0A8S3SJH0"/>
<feature type="transmembrane region" description="Helical" evidence="1">
    <location>
        <begin position="12"/>
        <end position="34"/>
    </location>
</feature>
<keyword evidence="1" id="KW-0472">Membrane</keyword>
<reference evidence="2" key="1">
    <citation type="submission" date="2021-03" db="EMBL/GenBank/DDBJ databases">
        <authorList>
            <person name="Bekaert M."/>
        </authorList>
    </citation>
    <scope>NUCLEOTIDE SEQUENCE</scope>
</reference>
<keyword evidence="3" id="KW-1185">Reference proteome</keyword>
<evidence type="ECO:0000256" key="1">
    <source>
        <dbReference type="SAM" id="Phobius"/>
    </source>
</evidence>